<keyword evidence="3" id="KW-1185">Reference proteome</keyword>
<evidence type="ECO:0000313" key="2">
    <source>
        <dbReference type="Ensembl" id="ENSCRFP00000001823.1"/>
    </source>
</evidence>
<feature type="transmembrane region" description="Helical" evidence="1">
    <location>
        <begin position="65"/>
        <end position="85"/>
    </location>
</feature>
<keyword evidence="1" id="KW-1133">Transmembrane helix</keyword>
<evidence type="ECO:0000256" key="1">
    <source>
        <dbReference type="SAM" id="Phobius"/>
    </source>
</evidence>
<name>A0A8C3NXS8_9PASS</name>
<keyword evidence="1" id="KW-0812">Transmembrane</keyword>
<evidence type="ECO:0000313" key="3">
    <source>
        <dbReference type="Proteomes" id="UP000694396"/>
    </source>
</evidence>
<proteinExistence type="predicted"/>
<keyword evidence="1" id="KW-0472">Membrane</keyword>
<protein>
    <submittedName>
        <fullName evidence="2">Uncharacterized protein</fullName>
    </submittedName>
</protein>
<sequence>FVPPEPSKKALLPLSRQVCFVLPSQSCLPKEMKEKWCSKQTKNSSSGKQTKSNFNSLKTNGMLSFYNALVINTFFIASVILLHIWTKCEWLLLLYTSKVIF</sequence>
<dbReference type="AlphaFoldDB" id="A0A8C3NXS8"/>
<dbReference type="Proteomes" id="UP000694396">
    <property type="component" value="Unplaced"/>
</dbReference>
<reference evidence="2" key="2">
    <citation type="submission" date="2025-09" db="UniProtKB">
        <authorList>
            <consortium name="Ensembl"/>
        </authorList>
    </citation>
    <scope>IDENTIFICATION</scope>
</reference>
<dbReference type="Ensembl" id="ENSCRFT00000001905.1">
    <property type="protein sequence ID" value="ENSCRFP00000001823.1"/>
    <property type="gene ID" value="ENSCRFG00000001531.1"/>
</dbReference>
<organism evidence="2 3">
    <name type="scientific">Cyanoderma ruficeps</name>
    <name type="common">rufous-capped babbler</name>
    <dbReference type="NCBI Taxonomy" id="181631"/>
    <lineage>
        <taxon>Eukaryota</taxon>
        <taxon>Metazoa</taxon>
        <taxon>Chordata</taxon>
        <taxon>Craniata</taxon>
        <taxon>Vertebrata</taxon>
        <taxon>Euteleostomi</taxon>
        <taxon>Archelosauria</taxon>
        <taxon>Archosauria</taxon>
        <taxon>Dinosauria</taxon>
        <taxon>Saurischia</taxon>
        <taxon>Theropoda</taxon>
        <taxon>Coelurosauria</taxon>
        <taxon>Aves</taxon>
        <taxon>Neognathae</taxon>
        <taxon>Neoaves</taxon>
        <taxon>Telluraves</taxon>
        <taxon>Australaves</taxon>
        <taxon>Passeriformes</taxon>
        <taxon>Sylvioidea</taxon>
        <taxon>Timaliidae</taxon>
        <taxon>Cyanoderma</taxon>
    </lineage>
</organism>
<accession>A0A8C3NXS8</accession>
<reference evidence="2" key="1">
    <citation type="submission" date="2025-08" db="UniProtKB">
        <authorList>
            <consortium name="Ensembl"/>
        </authorList>
    </citation>
    <scope>IDENTIFICATION</scope>
</reference>